<dbReference type="SUPFAM" id="SSF52058">
    <property type="entry name" value="L domain-like"/>
    <property type="match status" value="1"/>
</dbReference>
<evidence type="ECO:0000313" key="2">
    <source>
        <dbReference type="EMBL" id="DAZ95408.1"/>
    </source>
</evidence>
<reference evidence="2" key="1">
    <citation type="submission" date="2022-11" db="EMBL/GenBank/DDBJ databases">
        <authorList>
            <person name="Morgan W.R."/>
            <person name="Tartar A."/>
        </authorList>
    </citation>
    <scope>NUCLEOTIDE SEQUENCE</scope>
    <source>
        <strain evidence="2">ARSEF 373</strain>
    </source>
</reference>
<accession>A0AAV2YPY9</accession>
<organism evidence="2 3">
    <name type="scientific">Lagenidium giganteum</name>
    <dbReference type="NCBI Taxonomy" id="4803"/>
    <lineage>
        <taxon>Eukaryota</taxon>
        <taxon>Sar</taxon>
        <taxon>Stramenopiles</taxon>
        <taxon>Oomycota</taxon>
        <taxon>Peronosporomycetes</taxon>
        <taxon>Pythiales</taxon>
        <taxon>Pythiaceae</taxon>
    </lineage>
</organism>
<feature type="transmembrane region" description="Helical" evidence="1">
    <location>
        <begin position="68"/>
        <end position="95"/>
    </location>
</feature>
<feature type="transmembrane region" description="Helical" evidence="1">
    <location>
        <begin position="222"/>
        <end position="241"/>
    </location>
</feature>
<keyword evidence="1" id="KW-0812">Transmembrane</keyword>
<keyword evidence="1" id="KW-0472">Membrane</keyword>
<dbReference type="EMBL" id="DAKRPA010000205">
    <property type="protein sequence ID" value="DAZ95408.1"/>
    <property type="molecule type" value="Genomic_DNA"/>
</dbReference>
<name>A0AAV2YPY9_9STRA</name>
<feature type="transmembrane region" description="Helical" evidence="1">
    <location>
        <begin position="138"/>
        <end position="155"/>
    </location>
</feature>
<dbReference type="Gene3D" id="3.80.10.10">
    <property type="entry name" value="Ribonuclease Inhibitor"/>
    <property type="match status" value="1"/>
</dbReference>
<dbReference type="AlphaFoldDB" id="A0AAV2YPY9"/>
<proteinExistence type="predicted"/>
<comment type="caution">
    <text evidence="2">The sequence shown here is derived from an EMBL/GenBank/DDBJ whole genome shotgun (WGS) entry which is preliminary data.</text>
</comment>
<gene>
    <name evidence="2" type="ORF">N0F65_006298</name>
</gene>
<keyword evidence="3" id="KW-1185">Reference proteome</keyword>
<evidence type="ECO:0000256" key="1">
    <source>
        <dbReference type="SAM" id="Phobius"/>
    </source>
</evidence>
<dbReference type="Proteomes" id="UP001146120">
    <property type="component" value="Unassembled WGS sequence"/>
</dbReference>
<protein>
    <recommendedName>
        <fullName evidence="4">Leucine-rich repeat domain, L domain-like</fullName>
    </recommendedName>
</protein>
<evidence type="ECO:0008006" key="4">
    <source>
        <dbReference type="Google" id="ProtNLM"/>
    </source>
</evidence>
<reference evidence="2" key="2">
    <citation type="journal article" date="2023" name="Microbiol Resour">
        <title>Decontamination and Annotation of the Draft Genome Sequence of the Oomycete Lagenidium giganteum ARSEF 373.</title>
        <authorList>
            <person name="Morgan W.R."/>
            <person name="Tartar A."/>
        </authorList>
    </citation>
    <scope>NUCLEOTIDE SEQUENCE</scope>
    <source>
        <strain evidence="2">ARSEF 373</strain>
    </source>
</reference>
<evidence type="ECO:0000313" key="3">
    <source>
        <dbReference type="Proteomes" id="UP001146120"/>
    </source>
</evidence>
<sequence length="539" mass="59856">MESDWFDVSFILRELIEVCTQTSQAYNLSRLIARQSLNQGVVGLLVINCWSTPLVQSAFSHNPPLERVVCLTVNLVLAFASTVLVPLMLIVPYAFDFDFGAAVFPDELVYNEAWLVNVLMESQHALFVRDGGDMTMKTLAHLGIIINIVCLRSILRRRQTSKPINKVVLAASGSTGVTRSVAPADEFRAITQLGPSLVSLVHVPIFAKLRQKRWFRRVPRRLLIIGPVTQFTLICWGFAVLTCHTLALYSTATPPDHVRCSLSTRPWLVRSFTCAVVELNCHSLGTKGAADILDAALRQITSLSVFYVAFTLCPALEIPPAVSGLGNLKGIEIYNSTITKWPSKAAIRAEYHPFISVIYLVRVNMSELPKGLQHPDFPPSLMDIQMCSVNLTSLPSVVADLWPRHLTFLYWELSGLTEIPDVIGRFQIDRLSFAGNDIKEITPTIFSGQRLETFSVADNPSLSQLPPRVGDTSLMYQLQLDFTNISIIARRCNVSASATPLCVNNLSSSHGVGCKLVDRGTVSMYPLEIKDKQRRQLAW</sequence>
<dbReference type="InterPro" id="IPR032675">
    <property type="entry name" value="LRR_dom_sf"/>
</dbReference>
<keyword evidence="1" id="KW-1133">Transmembrane helix</keyword>